<reference evidence="6 7" key="1">
    <citation type="journal article" date="2015" name="Genome Announc.">
        <title>Genomes of Geoalkalibacter ferrihydriticus Z-0531T and Geoalkalibacter subterraneus Red1T, Two Haloalkaliphilic Metal-Reducing Deltaproteobacteria.</title>
        <authorList>
            <person name="Badalamenti J.P."/>
            <person name="Krajmalnik-Brown R."/>
            <person name="Torres C.I."/>
            <person name="Bond D.R."/>
        </authorList>
    </citation>
    <scope>NUCLEOTIDE SEQUENCE [LARGE SCALE GENOMIC DNA]</scope>
    <source>
        <strain evidence="6 7">Red1</strain>
    </source>
</reference>
<dbReference type="GO" id="GO:0003677">
    <property type="term" value="F:DNA binding"/>
    <property type="evidence" value="ECO:0007669"/>
    <property type="project" value="UniProtKB-UniRule"/>
</dbReference>
<feature type="region of interest" description="Disordered" evidence="4">
    <location>
        <begin position="101"/>
        <end position="124"/>
    </location>
</feature>
<dbReference type="AlphaFoldDB" id="A0A0B5FT90"/>
<evidence type="ECO:0000256" key="3">
    <source>
        <dbReference type="PROSITE-ProRule" id="PRU01248"/>
    </source>
</evidence>
<dbReference type="InterPro" id="IPR011010">
    <property type="entry name" value="DNA_brk_join_enz"/>
</dbReference>
<dbReference type="KEGG" id="gsb:GSUB_10130"/>
<evidence type="ECO:0000259" key="5">
    <source>
        <dbReference type="PROSITE" id="PS51900"/>
    </source>
</evidence>
<dbReference type="OrthoDB" id="5418919at2"/>
<organism evidence="6 7">
    <name type="scientific">Geoalkalibacter subterraneus</name>
    <dbReference type="NCBI Taxonomy" id="483547"/>
    <lineage>
        <taxon>Bacteria</taxon>
        <taxon>Pseudomonadati</taxon>
        <taxon>Thermodesulfobacteriota</taxon>
        <taxon>Desulfuromonadia</taxon>
        <taxon>Desulfuromonadales</taxon>
        <taxon>Geoalkalibacteraceae</taxon>
        <taxon>Geoalkalibacter</taxon>
    </lineage>
</organism>
<evidence type="ECO:0000313" key="7">
    <source>
        <dbReference type="Proteomes" id="UP000035036"/>
    </source>
</evidence>
<dbReference type="InterPro" id="IPR044068">
    <property type="entry name" value="CB"/>
</dbReference>
<proteinExistence type="predicted"/>
<name>A0A0B5FT90_9BACT</name>
<gene>
    <name evidence="6" type="ORF">GSUB_10130</name>
</gene>
<evidence type="ECO:0000256" key="4">
    <source>
        <dbReference type="SAM" id="MobiDB-lite"/>
    </source>
</evidence>
<dbReference type="InterPro" id="IPR010998">
    <property type="entry name" value="Integrase_recombinase_N"/>
</dbReference>
<evidence type="ECO:0000313" key="6">
    <source>
        <dbReference type="EMBL" id="AJF06836.1"/>
    </source>
</evidence>
<keyword evidence="7" id="KW-1185">Reference proteome</keyword>
<keyword evidence="1" id="KW-0229">DNA integration</keyword>
<sequence length="124" mass="14222">MTECTVHQAAEAFIGYLRESGKKERTLYTYRKDLDAVEAFFGADRQLAEIRLPQVGKFYKSDLLLKLPDGKERAERTVAKTVRVFRMMMVWARESGRIEELPLPKSTPMGHSRVKESSDEQPNG</sequence>
<keyword evidence="2 3" id="KW-0238">DNA-binding</keyword>
<dbReference type="GO" id="GO:0015074">
    <property type="term" value="P:DNA integration"/>
    <property type="evidence" value="ECO:0007669"/>
    <property type="project" value="UniProtKB-KW"/>
</dbReference>
<dbReference type="Gene3D" id="1.10.150.130">
    <property type="match status" value="1"/>
</dbReference>
<protein>
    <recommendedName>
        <fullName evidence="5">Core-binding (CB) domain-containing protein</fullName>
    </recommendedName>
</protein>
<evidence type="ECO:0000256" key="1">
    <source>
        <dbReference type="ARBA" id="ARBA00022908"/>
    </source>
</evidence>
<evidence type="ECO:0000256" key="2">
    <source>
        <dbReference type="ARBA" id="ARBA00023125"/>
    </source>
</evidence>
<dbReference type="RefSeq" id="WP_040200626.1">
    <property type="nucleotide sequence ID" value="NZ_CP010311.1"/>
</dbReference>
<dbReference type="SUPFAM" id="SSF56349">
    <property type="entry name" value="DNA breaking-rejoining enzymes"/>
    <property type="match status" value="1"/>
</dbReference>
<dbReference type="EMBL" id="CP010311">
    <property type="protein sequence ID" value="AJF06836.1"/>
    <property type="molecule type" value="Genomic_DNA"/>
</dbReference>
<dbReference type="STRING" id="483547.GSUB_10130"/>
<dbReference type="HOGENOM" id="CLU_2000189_0_0_7"/>
<dbReference type="PROSITE" id="PS51900">
    <property type="entry name" value="CB"/>
    <property type="match status" value="1"/>
</dbReference>
<feature type="domain" description="Core-binding (CB)" evidence="5">
    <location>
        <begin position="4"/>
        <end position="93"/>
    </location>
</feature>
<dbReference type="Proteomes" id="UP000035036">
    <property type="component" value="Chromosome"/>
</dbReference>
<accession>A0A0B5FT90</accession>